<reference evidence="2 3" key="1">
    <citation type="submission" date="2020-09" db="EMBL/GenBank/DDBJ databases">
        <title>Complete genomes of bradyrhizobia occurring on native shrubby legumes in Australia.</title>
        <authorList>
            <person name="Lafay B."/>
        </authorList>
    </citation>
    <scope>NUCLEOTIDE SEQUENCE [LARGE SCALE GENOMIC DNA]</scope>
    <source>
        <strain evidence="2 3">BDV5040</strain>
    </source>
</reference>
<evidence type="ECO:0000313" key="2">
    <source>
        <dbReference type="EMBL" id="QPF90973.1"/>
    </source>
</evidence>
<organism evidence="2 3">
    <name type="scientific">Bradyrhizobium commune</name>
    <dbReference type="NCBI Taxonomy" id="83627"/>
    <lineage>
        <taxon>Bacteria</taxon>
        <taxon>Pseudomonadati</taxon>
        <taxon>Pseudomonadota</taxon>
        <taxon>Alphaproteobacteria</taxon>
        <taxon>Hyphomicrobiales</taxon>
        <taxon>Nitrobacteraceae</taxon>
        <taxon>Bradyrhizobium</taxon>
    </lineage>
</organism>
<dbReference type="KEGG" id="bcou:IC761_31655"/>
<evidence type="ECO:0000313" key="3">
    <source>
        <dbReference type="Proteomes" id="UP000594621"/>
    </source>
</evidence>
<protein>
    <submittedName>
        <fullName evidence="2">Uncharacterized protein</fullName>
    </submittedName>
</protein>
<dbReference type="Proteomes" id="UP000594621">
    <property type="component" value="Chromosome"/>
</dbReference>
<dbReference type="AlphaFoldDB" id="A0A7S9GYZ5"/>
<name>A0A7S9GYZ5_9BRAD</name>
<gene>
    <name evidence="2" type="ORF">IC761_31655</name>
</gene>
<feature type="region of interest" description="Disordered" evidence="1">
    <location>
        <begin position="25"/>
        <end position="55"/>
    </location>
</feature>
<sequence length="71" mass="7592">MQKLLNGTLCIAFVAALALNEPAEARHHRQHTHPVASVTGEPNATKPAADPPRDPADIALEKKIKSICRGC</sequence>
<keyword evidence="3" id="KW-1185">Reference proteome</keyword>
<accession>A0A7S9GYZ5</accession>
<proteinExistence type="predicted"/>
<dbReference type="EMBL" id="CP061379">
    <property type="protein sequence ID" value="QPF90973.1"/>
    <property type="molecule type" value="Genomic_DNA"/>
</dbReference>
<evidence type="ECO:0000256" key="1">
    <source>
        <dbReference type="SAM" id="MobiDB-lite"/>
    </source>
</evidence>